<reference evidence="12 13" key="1">
    <citation type="submission" date="2018-07" db="EMBL/GenBank/DDBJ databases">
        <title>Genomic Encyclopedia of Type Strains, Phase IV (KMG-IV): sequencing the most valuable type-strain genomes for metagenomic binning, comparative biology and taxonomic classification.</title>
        <authorList>
            <person name="Goeker M."/>
        </authorList>
    </citation>
    <scope>NUCLEOTIDE SEQUENCE [LARGE SCALE GENOMIC DNA]</scope>
    <source>
        <strain evidence="12 13">DSM 16500</strain>
    </source>
</reference>
<dbReference type="GO" id="GO:0032153">
    <property type="term" value="C:cell division site"/>
    <property type="evidence" value="ECO:0007669"/>
    <property type="project" value="TreeGrafter"/>
</dbReference>
<evidence type="ECO:0000256" key="6">
    <source>
        <dbReference type="ARBA" id="ARBA00023054"/>
    </source>
</evidence>
<comment type="function">
    <text evidence="9">Activator of cell division through the inhibition of FtsZ GTPase activity, therefore promoting FtsZ assembly into bundles of protofilaments necessary for the formation of the division Z ring. It is recruited early at mid-cell but it is not essential for cell division.</text>
</comment>
<comment type="subcellular location">
    <subcellularLocation>
        <location evidence="1">Cytoplasm</location>
    </subcellularLocation>
</comment>
<evidence type="ECO:0000256" key="3">
    <source>
        <dbReference type="ARBA" id="ARBA00015195"/>
    </source>
</evidence>
<evidence type="ECO:0000256" key="2">
    <source>
        <dbReference type="ARBA" id="ARBA00010074"/>
    </source>
</evidence>
<dbReference type="GO" id="GO:0005829">
    <property type="term" value="C:cytosol"/>
    <property type="evidence" value="ECO:0007669"/>
    <property type="project" value="TreeGrafter"/>
</dbReference>
<keyword evidence="8" id="KW-0131">Cell cycle</keyword>
<comment type="caution">
    <text evidence="12">The sequence shown here is derived from an EMBL/GenBank/DDBJ whole genome shotgun (WGS) entry which is preliminary data.</text>
</comment>
<keyword evidence="4" id="KW-0963">Cytoplasm</keyword>
<evidence type="ECO:0000256" key="1">
    <source>
        <dbReference type="ARBA" id="ARBA00004496"/>
    </source>
</evidence>
<evidence type="ECO:0000256" key="8">
    <source>
        <dbReference type="ARBA" id="ARBA00023306"/>
    </source>
</evidence>
<evidence type="ECO:0000256" key="10">
    <source>
        <dbReference type="ARBA" id="ARBA00026068"/>
    </source>
</evidence>
<comment type="similarity">
    <text evidence="2">Belongs to the ZapA family. Type 1 subfamily.</text>
</comment>
<evidence type="ECO:0000256" key="5">
    <source>
        <dbReference type="ARBA" id="ARBA00022618"/>
    </source>
</evidence>
<dbReference type="InterPro" id="IPR042233">
    <property type="entry name" value="Cell_div_ZapA_N"/>
</dbReference>
<sequence length="109" mass="12347">MTDKIITTTIDILGKLYPIRCPESELKSLQQAAAFLNQKMLEVKESGKAINVERIAIITALNIAYQFLQSDQQKTSLMSKINQRITLLQDKLDTTINKAMQTELIYTAE</sequence>
<dbReference type="GO" id="GO:0030428">
    <property type="term" value="C:cell septum"/>
    <property type="evidence" value="ECO:0007669"/>
    <property type="project" value="TreeGrafter"/>
</dbReference>
<evidence type="ECO:0000256" key="11">
    <source>
        <dbReference type="ARBA" id="ARBA00033158"/>
    </source>
</evidence>
<dbReference type="PANTHER" id="PTHR34981:SF1">
    <property type="entry name" value="CELL DIVISION PROTEIN ZAPA"/>
    <property type="match status" value="1"/>
</dbReference>
<evidence type="ECO:0000256" key="4">
    <source>
        <dbReference type="ARBA" id="ARBA00022490"/>
    </source>
</evidence>
<dbReference type="SUPFAM" id="SSF102829">
    <property type="entry name" value="Cell division protein ZapA-like"/>
    <property type="match status" value="1"/>
</dbReference>
<dbReference type="InterPro" id="IPR036192">
    <property type="entry name" value="Cell_div_ZapA-like_sf"/>
</dbReference>
<comment type="subunit">
    <text evidence="10">Homodimer. Interacts with FtsZ.</text>
</comment>
<dbReference type="AlphaFoldDB" id="A0A370GTD8"/>
<dbReference type="GO" id="GO:0043093">
    <property type="term" value="P:FtsZ-dependent cytokinesis"/>
    <property type="evidence" value="ECO:0007669"/>
    <property type="project" value="TreeGrafter"/>
</dbReference>
<dbReference type="Pfam" id="PF05164">
    <property type="entry name" value="ZapA"/>
    <property type="match status" value="1"/>
</dbReference>
<accession>A0A370GTD8</accession>
<dbReference type="EMBL" id="QQAX01000005">
    <property type="protein sequence ID" value="RDI46526.1"/>
    <property type="molecule type" value="Genomic_DNA"/>
</dbReference>
<dbReference type="InterPro" id="IPR007838">
    <property type="entry name" value="Cell_div_ZapA-like"/>
</dbReference>
<gene>
    <name evidence="12" type="ORF">C8D86_10550</name>
</gene>
<keyword evidence="7" id="KW-0717">Septation</keyword>
<evidence type="ECO:0000256" key="7">
    <source>
        <dbReference type="ARBA" id="ARBA00023210"/>
    </source>
</evidence>
<dbReference type="Proteomes" id="UP000254720">
    <property type="component" value="Unassembled WGS sequence"/>
</dbReference>
<evidence type="ECO:0000313" key="12">
    <source>
        <dbReference type="EMBL" id="RDI46526.1"/>
    </source>
</evidence>
<dbReference type="Gene3D" id="3.30.160.880">
    <property type="entry name" value="Cell division protein ZapA protomer, N-terminal domain"/>
    <property type="match status" value="1"/>
</dbReference>
<dbReference type="OrthoDB" id="5772359at2"/>
<dbReference type="PANTHER" id="PTHR34981">
    <property type="entry name" value="CELL DIVISION PROTEIN ZAPA"/>
    <property type="match status" value="1"/>
</dbReference>
<evidence type="ECO:0000313" key="13">
    <source>
        <dbReference type="Proteomes" id="UP000254720"/>
    </source>
</evidence>
<evidence type="ECO:0000256" key="9">
    <source>
        <dbReference type="ARBA" id="ARBA00024910"/>
    </source>
</evidence>
<dbReference type="RefSeq" id="WP_114833821.1">
    <property type="nucleotide sequence ID" value="NZ_LR699114.1"/>
</dbReference>
<keyword evidence="13" id="KW-1185">Reference proteome</keyword>
<keyword evidence="6" id="KW-0175">Coiled coil</keyword>
<dbReference type="GO" id="GO:0000921">
    <property type="term" value="P:septin ring assembly"/>
    <property type="evidence" value="ECO:0007669"/>
    <property type="project" value="TreeGrafter"/>
</dbReference>
<name>A0A370GTD8_9COXI</name>
<keyword evidence="5 12" id="KW-0132">Cell division</keyword>
<protein>
    <recommendedName>
        <fullName evidence="3">Cell division protein ZapA</fullName>
    </recommendedName>
    <alternativeName>
        <fullName evidence="11">Z ring-associated protein ZapA</fullName>
    </alternativeName>
</protein>
<proteinExistence type="inferred from homology"/>
<dbReference type="GO" id="GO:0000917">
    <property type="term" value="P:division septum assembly"/>
    <property type="evidence" value="ECO:0007669"/>
    <property type="project" value="UniProtKB-KW"/>
</dbReference>
<dbReference type="Gene3D" id="1.20.5.50">
    <property type="match status" value="1"/>
</dbReference>
<organism evidence="12 13">
    <name type="scientific">Aquicella lusitana</name>
    <dbReference type="NCBI Taxonomy" id="254246"/>
    <lineage>
        <taxon>Bacteria</taxon>
        <taxon>Pseudomonadati</taxon>
        <taxon>Pseudomonadota</taxon>
        <taxon>Gammaproteobacteria</taxon>
        <taxon>Legionellales</taxon>
        <taxon>Coxiellaceae</taxon>
        <taxon>Aquicella</taxon>
    </lineage>
</organism>